<proteinExistence type="predicted"/>
<gene>
    <name evidence="2" type="ORF">LCGC14_0610380</name>
</gene>
<dbReference type="AlphaFoldDB" id="A0A0F9RCJ5"/>
<feature type="compositionally biased region" description="Basic residues" evidence="1">
    <location>
        <begin position="262"/>
        <end position="276"/>
    </location>
</feature>
<evidence type="ECO:0000313" key="2">
    <source>
        <dbReference type="EMBL" id="KKN52644.1"/>
    </source>
</evidence>
<feature type="region of interest" description="Disordered" evidence="1">
    <location>
        <begin position="1"/>
        <end position="30"/>
    </location>
</feature>
<evidence type="ECO:0000256" key="1">
    <source>
        <dbReference type="SAM" id="MobiDB-lite"/>
    </source>
</evidence>
<dbReference type="EMBL" id="LAZR01001010">
    <property type="protein sequence ID" value="KKN52644.1"/>
    <property type="molecule type" value="Genomic_DNA"/>
</dbReference>
<name>A0A0F9RCJ5_9ZZZZ</name>
<feature type="compositionally biased region" description="Low complexity" evidence="1">
    <location>
        <begin position="147"/>
        <end position="159"/>
    </location>
</feature>
<organism evidence="2">
    <name type="scientific">marine sediment metagenome</name>
    <dbReference type="NCBI Taxonomy" id="412755"/>
    <lineage>
        <taxon>unclassified sequences</taxon>
        <taxon>metagenomes</taxon>
        <taxon>ecological metagenomes</taxon>
    </lineage>
</organism>
<reference evidence="2" key="1">
    <citation type="journal article" date="2015" name="Nature">
        <title>Complex archaea that bridge the gap between prokaryotes and eukaryotes.</title>
        <authorList>
            <person name="Spang A."/>
            <person name="Saw J.H."/>
            <person name="Jorgensen S.L."/>
            <person name="Zaremba-Niedzwiedzka K."/>
            <person name="Martijn J."/>
            <person name="Lind A.E."/>
            <person name="van Eijk R."/>
            <person name="Schleper C."/>
            <person name="Guy L."/>
            <person name="Ettema T.J."/>
        </authorList>
    </citation>
    <scope>NUCLEOTIDE SEQUENCE</scope>
</reference>
<sequence>MAKHTHKKPVKTAKPVKKAPAKKKVKALAKDMDKKAKDIVSLRELAPVARDINVRLEKASQADGKAFDHRLAAAIQLEFARDMCEKRKLNFKKWAEVNVSQSYETVKKLVQVGAADDPKLALEDMRLKNKAANRALRDRKASVSRDPSSAPATASPSTPFNMANDAVAALDDKTQLSLIESRAGDLGMSVVSKVDAKKIHDIKKTPIKEVTGIEGVKFYFNNLKPSDKMAFLAWAAAEVGVKLDNPMTNGESKEDLTAIPAHMRRGKRKAVKSANR</sequence>
<comment type="caution">
    <text evidence="2">The sequence shown here is derived from an EMBL/GenBank/DDBJ whole genome shotgun (WGS) entry which is preliminary data.</text>
</comment>
<protein>
    <submittedName>
        <fullName evidence="2">Uncharacterized protein</fullName>
    </submittedName>
</protein>
<feature type="region of interest" description="Disordered" evidence="1">
    <location>
        <begin position="133"/>
        <end position="160"/>
    </location>
</feature>
<accession>A0A0F9RCJ5</accession>
<feature type="compositionally biased region" description="Basic residues" evidence="1">
    <location>
        <begin position="1"/>
        <end position="27"/>
    </location>
</feature>
<feature type="region of interest" description="Disordered" evidence="1">
    <location>
        <begin position="249"/>
        <end position="276"/>
    </location>
</feature>